<feature type="compositionally biased region" description="Gly residues" evidence="2">
    <location>
        <begin position="413"/>
        <end position="429"/>
    </location>
</feature>
<evidence type="ECO:0000256" key="1">
    <source>
        <dbReference type="SAM" id="Coils"/>
    </source>
</evidence>
<feature type="compositionally biased region" description="Basic and acidic residues" evidence="2">
    <location>
        <begin position="240"/>
        <end position="250"/>
    </location>
</feature>
<feature type="compositionally biased region" description="Basic residues" evidence="2">
    <location>
        <begin position="379"/>
        <end position="392"/>
    </location>
</feature>
<protein>
    <submittedName>
        <fullName evidence="3">Uncharacterized protein</fullName>
    </submittedName>
</protein>
<organism evidence="3 4">
    <name type="scientific">Rhizophlyctis rosea</name>
    <dbReference type="NCBI Taxonomy" id="64517"/>
    <lineage>
        <taxon>Eukaryota</taxon>
        <taxon>Fungi</taxon>
        <taxon>Fungi incertae sedis</taxon>
        <taxon>Chytridiomycota</taxon>
        <taxon>Chytridiomycota incertae sedis</taxon>
        <taxon>Chytridiomycetes</taxon>
        <taxon>Rhizophlyctidales</taxon>
        <taxon>Rhizophlyctidaceae</taxon>
        <taxon>Rhizophlyctis</taxon>
    </lineage>
</organism>
<evidence type="ECO:0000313" key="4">
    <source>
        <dbReference type="Proteomes" id="UP001212841"/>
    </source>
</evidence>
<sequence length="429" mass="48539">MGAVGMPLLIPNVDADPPCKPEQPLRSLIEEGQFRLRDTEGHPITMDNIYNYLATKDEFTKIKVTFDTPYLARSDLIRAYSITTAVIPRTNTTVHHPSLHGLIPYHSDVERAALAGLMRLVMNEIQASPMESMAEERERIVRDRQKESMGYARMKALPSTLTFVDVIESHVHDRNDTHCRPSVYIPLTNTHIHIYPPNTEDLPSKSGRAEIPKRADLGHAPPGLYPGGYRVQRRDDDEIARMAEPDDVPHKRGATGKLDRRRDRRSFRRTFDEQHEEQKWRQKASQVDSPALNEVQSAFSSFRKDLTATERKGHPLPRIFRDRTEDLKRSVEDIVRRQQSQIHDLQNRLNQVSIDNSRRTKVIVSEDEEDHEEPQDGKKKTKGKEKNKKLKAAWKGSEEFDEDLGGGGDRDGGNGFGGGGSSGGSGLCV</sequence>
<feature type="region of interest" description="Disordered" evidence="2">
    <location>
        <begin position="240"/>
        <end position="291"/>
    </location>
</feature>
<gene>
    <name evidence="3" type="ORF">HK097_007541</name>
</gene>
<evidence type="ECO:0000256" key="2">
    <source>
        <dbReference type="SAM" id="MobiDB-lite"/>
    </source>
</evidence>
<dbReference type="EMBL" id="JADGJD010000396">
    <property type="protein sequence ID" value="KAJ3051442.1"/>
    <property type="molecule type" value="Genomic_DNA"/>
</dbReference>
<comment type="caution">
    <text evidence="3">The sequence shown here is derived from an EMBL/GenBank/DDBJ whole genome shotgun (WGS) entry which is preliminary data.</text>
</comment>
<feature type="region of interest" description="Disordered" evidence="2">
    <location>
        <begin position="360"/>
        <end position="429"/>
    </location>
</feature>
<proteinExistence type="predicted"/>
<reference evidence="3" key="1">
    <citation type="submission" date="2020-05" db="EMBL/GenBank/DDBJ databases">
        <title>Phylogenomic resolution of chytrid fungi.</title>
        <authorList>
            <person name="Stajich J.E."/>
            <person name="Amses K."/>
            <person name="Simmons R."/>
            <person name="Seto K."/>
            <person name="Myers J."/>
            <person name="Bonds A."/>
            <person name="Quandt C.A."/>
            <person name="Barry K."/>
            <person name="Liu P."/>
            <person name="Grigoriev I."/>
            <person name="Longcore J.E."/>
            <person name="James T.Y."/>
        </authorList>
    </citation>
    <scope>NUCLEOTIDE SEQUENCE</scope>
    <source>
        <strain evidence="3">JEL0318</strain>
    </source>
</reference>
<dbReference type="AlphaFoldDB" id="A0AAD5SEJ3"/>
<keyword evidence="1" id="KW-0175">Coiled coil</keyword>
<dbReference type="Proteomes" id="UP001212841">
    <property type="component" value="Unassembled WGS sequence"/>
</dbReference>
<feature type="compositionally biased region" description="Basic and acidic residues" evidence="2">
    <location>
        <begin position="269"/>
        <end position="280"/>
    </location>
</feature>
<keyword evidence="4" id="KW-1185">Reference proteome</keyword>
<accession>A0AAD5SEJ3</accession>
<name>A0AAD5SEJ3_9FUNG</name>
<feature type="coiled-coil region" evidence="1">
    <location>
        <begin position="328"/>
        <end position="355"/>
    </location>
</feature>
<evidence type="ECO:0000313" key="3">
    <source>
        <dbReference type="EMBL" id="KAJ3051442.1"/>
    </source>
</evidence>